<name>A0A8H3IHZ9_9LECA</name>
<feature type="region of interest" description="Disordered" evidence="1">
    <location>
        <begin position="71"/>
        <end position="125"/>
    </location>
</feature>
<reference evidence="2" key="1">
    <citation type="submission" date="2021-03" db="EMBL/GenBank/DDBJ databases">
        <authorList>
            <person name="Tagirdzhanova G."/>
        </authorList>
    </citation>
    <scope>NUCLEOTIDE SEQUENCE</scope>
</reference>
<feature type="region of interest" description="Disordered" evidence="1">
    <location>
        <begin position="141"/>
        <end position="183"/>
    </location>
</feature>
<feature type="compositionally biased region" description="Low complexity" evidence="1">
    <location>
        <begin position="73"/>
        <end position="90"/>
    </location>
</feature>
<gene>
    <name evidence="2" type="ORF">GOMPHAMPRED_005222</name>
</gene>
<accession>A0A8H3IHZ9</accession>
<sequence length="270" mass="29331">MSLVRALTTVRRARGTTSEEPAQTIPQRSGTLRKTDFRVVDRAKISLPVTLLSTTNALAYDAPDIPRVTAMVSPSTSSSSSRRSYDGSESGASTATSISTPALSREGSPVLEAKNSSSYFSSSPKKPLIELPEITPLSPTFKEIEIPPTTPAVPSRALSHTKQTHQALARKRSVSRLSGEAQSHAGSRVVSSDSIASPIEEHPFGAELTKVMEVAEEFGVKDVYIWNEEEQFLMDQGLGRFSAEDYIAEIQPLFGMAFYDTLVPNIPTWL</sequence>
<protein>
    <submittedName>
        <fullName evidence="2">Uncharacterized protein</fullName>
    </submittedName>
</protein>
<proteinExistence type="predicted"/>
<evidence type="ECO:0000313" key="3">
    <source>
        <dbReference type="Proteomes" id="UP000664169"/>
    </source>
</evidence>
<evidence type="ECO:0000256" key="1">
    <source>
        <dbReference type="SAM" id="MobiDB-lite"/>
    </source>
</evidence>
<feature type="compositionally biased region" description="Polar residues" evidence="1">
    <location>
        <begin position="91"/>
        <end position="102"/>
    </location>
</feature>
<comment type="caution">
    <text evidence="2">The sequence shown here is derived from an EMBL/GenBank/DDBJ whole genome shotgun (WGS) entry which is preliminary data.</text>
</comment>
<dbReference type="OrthoDB" id="5419666at2759"/>
<dbReference type="AlphaFoldDB" id="A0A8H3IHZ9"/>
<keyword evidence="3" id="KW-1185">Reference proteome</keyword>
<dbReference type="Proteomes" id="UP000664169">
    <property type="component" value="Unassembled WGS sequence"/>
</dbReference>
<organism evidence="2 3">
    <name type="scientific">Gomphillus americanus</name>
    <dbReference type="NCBI Taxonomy" id="1940652"/>
    <lineage>
        <taxon>Eukaryota</taxon>
        <taxon>Fungi</taxon>
        <taxon>Dikarya</taxon>
        <taxon>Ascomycota</taxon>
        <taxon>Pezizomycotina</taxon>
        <taxon>Lecanoromycetes</taxon>
        <taxon>OSLEUM clade</taxon>
        <taxon>Ostropomycetidae</taxon>
        <taxon>Ostropales</taxon>
        <taxon>Graphidaceae</taxon>
        <taxon>Gomphilloideae</taxon>
        <taxon>Gomphillus</taxon>
    </lineage>
</organism>
<dbReference type="EMBL" id="CAJPDQ010000030">
    <property type="protein sequence ID" value="CAF9928732.1"/>
    <property type="molecule type" value="Genomic_DNA"/>
</dbReference>
<evidence type="ECO:0000313" key="2">
    <source>
        <dbReference type="EMBL" id="CAF9928732.1"/>
    </source>
</evidence>